<keyword evidence="2" id="KW-0805">Transcription regulation</keyword>
<feature type="domain" description="HTH lysR-type" evidence="5">
    <location>
        <begin position="6"/>
        <end position="63"/>
    </location>
</feature>
<dbReference type="InterPro" id="IPR005119">
    <property type="entry name" value="LysR_subst-bd"/>
</dbReference>
<dbReference type="Pfam" id="PF00126">
    <property type="entry name" value="HTH_1"/>
    <property type="match status" value="1"/>
</dbReference>
<accession>A0A7G5IFX5</accession>
<dbReference type="Pfam" id="PF03466">
    <property type="entry name" value="LysR_substrate"/>
    <property type="match status" value="2"/>
</dbReference>
<dbReference type="RefSeq" id="WP_182295112.1">
    <property type="nucleotide sequence ID" value="NZ_CP059851.1"/>
</dbReference>
<evidence type="ECO:0000256" key="4">
    <source>
        <dbReference type="ARBA" id="ARBA00023163"/>
    </source>
</evidence>
<dbReference type="Gene3D" id="1.10.10.10">
    <property type="entry name" value="Winged helix-like DNA-binding domain superfamily/Winged helix DNA-binding domain"/>
    <property type="match status" value="1"/>
</dbReference>
<dbReference type="InterPro" id="IPR036390">
    <property type="entry name" value="WH_DNA-bd_sf"/>
</dbReference>
<dbReference type="AlphaFoldDB" id="A0A7G5IFX5"/>
<dbReference type="PROSITE" id="PS50931">
    <property type="entry name" value="HTH_LYSR"/>
    <property type="match status" value="1"/>
</dbReference>
<dbReference type="Proteomes" id="UP000515292">
    <property type="component" value="Chromosome"/>
</dbReference>
<reference evidence="6 7" key="1">
    <citation type="submission" date="2020-07" db="EMBL/GenBank/DDBJ databases">
        <title>Complete genome sequence for Sandaracinobacter sp. M6.</title>
        <authorList>
            <person name="Tang Y."/>
            <person name="Liu Q."/>
            <person name="Guo Z."/>
            <person name="Lei P."/>
            <person name="Huang B."/>
        </authorList>
    </citation>
    <scope>NUCLEOTIDE SEQUENCE [LARGE SCALE GENOMIC DNA]</scope>
    <source>
        <strain evidence="6 7">M6</strain>
    </source>
</reference>
<comment type="similarity">
    <text evidence="1">Belongs to the LysR transcriptional regulatory family.</text>
</comment>
<evidence type="ECO:0000313" key="6">
    <source>
        <dbReference type="EMBL" id="QMW22267.1"/>
    </source>
</evidence>
<dbReference type="EMBL" id="CP059851">
    <property type="protein sequence ID" value="QMW22267.1"/>
    <property type="molecule type" value="Genomic_DNA"/>
</dbReference>
<dbReference type="InterPro" id="IPR036388">
    <property type="entry name" value="WH-like_DNA-bd_sf"/>
</dbReference>
<name>A0A7G5IFX5_9SPHN</name>
<dbReference type="Gene3D" id="3.40.190.290">
    <property type="match status" value="1"/>
</dbReference>
<keyword evidence="4" id="KW-0804">Transcription</keyword>
<proteinExistence type="inferred from homology"/>
<protein>
    <submittedName>
        <fullName evidence="6">LysR family transcriptional regulator</fullName>
    </submittedName>
</protein>
<keyword evidence="7" id="KW-1185">Reference proteome</keyword>
<dbReference type="PANTHER" id="PTHR30537">
    <property type="entry name" value="HTH-TYPE TRANSCRIPTIONAL REGULATOR"/>
    <property type="match status" value="1"/>
</dbReference>
<dbReference type="PANTHER" id="PTHR30537:SF74">
    <property type="entry name" value="HTH-TYPE TRANSCRIPTIONAL REGULATOR TRPI"/>
    <property type="match status" value="1"/>
</dbReference>
<dbReference type="SUPFAM" id="SSF46785">
    <property type="entry name" value="Winged helix' DNA-binding domain"/>
    <property type="match status" value="1"/>
</dbReference>
<organism evidence="6 7">
    <name type="scientific">Sandaracinobacteroides saxicola</name>
    <dbReference type="NCBI Taxonomy" id="2759707"/>
    <lineage>
        <taxon>Bacteria</taxon>
        <taxon>Pseudomonadati</taxon>
        <taxon>Pseudomonadota</taxon>
        <taxon>Alphaproteobacteria</taxon>
        <taxon>Sphingomonadales</taxon>
        <taxon>Sphingosinicellaceae</taxon>
        <taxon>Sandaracinobacteroides</taxon>
    </lineage>
</organism>
<dbReference type="PRINTS" id="PR00039">
    <property type="entry name" value="HTHLYSR"/>
</dbReference>
<dbReference type="GO" id="GO:0003700">
    <property type="term" value="F:DNA-binding transcription factor activity"/>
    <property type="evidence" value="ECO:0007669"/>
    <property type="project" value="InterPro"/>
</dbReference>
<evidence type="ECO:0000256" key="1">
    <source>
        <dbReference type="ARBA" id="ARBA00009437"/>
    </source>
</evidence>
<dbReference type="InterPro" id="IPR058163">
    <property type="entry name" value="LysR-type_TF_proteobact-type"/>
</dbReference>
<dbReference type="SUPFAM" id="SSF53850">
    <property type="entry name" value="Periplasmic binding protein-like II"/>
    <property type="match status" value="1"/>
</dbReference>
<evidence type="ECO:0000259" key="5">
    <source>
        <dbReference type="PROSITE" id="PS50931"/>
    </source>
</evidence>
<keyword evidence="3" id="KW-0238">DNA-binding</keyword>
<gene>
    <name evidence="6" type="ORF">H3309_13005</name>
</gene>
<evidence type="ECO:0000313" key="7">
    <source>
        <dbReference type="Proteomes" id="UP000515292"/>
    </source>
</evidence>
<dbReference type="InterPro" id="IPR000847">
    <property type="entry name" value="LysR_HTH_N"/>
</dbReference>
<evidence type="ECO:0000256" key="2">
    <source>
        <dbReference type="ARBA" id="ARBA00023015"/>
    </source>
</evidence>
<dbReference type="Gene3D" id="3.40.190.10">
    <property type="entry name" value="Periplasmic binding protein-like II"/>
    <property type="match status" value="1"/>
</dbReference>
<dbReference type="GO" id="GO:0006351">
    <property type="term" value="P:DNA-templated transcription"/>
    <property type="evidence" value="ECO:0007669"/>
    <property type="project" value="TreeGrafter"/>
</dbReference>
<dbReference type="FunFam" id="1.10.10.10:FF:000038">
    <property type="entry name" value="Glycine cleavage system transcriptional activator"/>
    <property type="match status" value="1"/>
</dbReference>
<evidence type="ECO:0000256" key="3">
    <source>
        <dbReference type="ARBA" id="ARBA00023125"/>
    </source>
</evidence>
<dbReference type="GO" id="GO:0043565">
    <property type="term" value="F:sequence-specific DNA binding"/>
    <property type="evidence" value="ECO:0007669"/>
    <property type="project" value="TreeGrafter"/>
</dbReference>
<sequence>MKRTLLPLNALRVFDAAARHLSFTKAADDLAVTPAAVGQQIRALEELLGVILFRRTTRGLELTPEAESALPSLREGFNLFEETVRTLQAGQGSLVLTMACTRSARFWLLPRLARWLDGQEGLSVRLSLVDGMVDFTQANLDLALIYGPPPDAEGVHGRKIAEEELVTVAAPGLAAPLPIGSPEAAWTQEEGSPRLIVDHAGAALDAALAGLGMARVPRTLAASALADGLLAERGAAMPTSDDFWLCAPAPQWRQPKVRALVGWLLAEGG</sequence>
<dbReference type="KEGG" id="sand:H3309_13005"/>